<dbReference type="InterPro" id="IPR012677">
    <property type="entry name" value="Nucleotide-bd_a/b_plait_sf"/>
</dbReference>
<dbReference type="Proteomes" id="UP000236725">
    <property type="component" value="Unassembled WGS sequence"/>
</dbReference>
<dbReference type="PROSITE" id="PS50102">
    <property type="entry name" value="RRM"/>
    <property type="match status" value="1"/>
</dbReference>
<dbReference type="AlphaFoldDB" id="A0A8G2F5N1"/>
<comment type="caution">
    <text evidence="3">The sequence shown here is derived from an EMBL/GenBank/DDBJ whole genome shotgun (WGS) entry which is preliminary data.</text>
</comment>
<dbReference type="SUPFAM" id="SSF54928">
    <property type="entry name" value="RNA-binding domain, RBD"/>
    <property type="match status" value="1"/>
</dbReference>
<dbReference type="InterPro" id="IPR000504">
    <property type="entry name" value="RRM_dom"/>
</dbReference>
<organism evidence="3 4">
    <name type="scientific">Parabacteroides chinchillae</name>
    <dbReference type="NCBI Taxonomy" id="871327"/>
    <lineage>
        <taxon>Bacteria</taxon>
        <taxon>Pseudomonadati</taxon>
        <taxon>Bacteroidota</taxon>
        <taxon>Bacteroidia</taxon>
        <taxon>Bacteroidales</taxon>
        <taxon>Tannerellaceae</taxon>
        <taxon>Parabacteroides</taxon>
    </lineage>
</organism>
<accession>A0A8G2F5N1</accession>
<feature type="domain" description="RRM" evidence="2">
    <location>
        <begin position="1"/>
        <end position="79"/>
    </location>
</feature>
<keyword evidence="4" id="KW-1185">Reference proteome</keyword>
<dbReference type="CDD" id="cd21608">
    <property type="entry name" value="RRM2_NsCP33_like"/>
    <property type="match status" value="1"/>
</dbReference>
<gene>
    <name evidence="3" type="ORF">SAMN05444001_11484</name>
</gene>
<dbReference type="GO" id="GO:0003723">
    <property type="term" value="F:RNA binding"/>
    <property type="evidence" value="ECO:0007669"/>
    <property type="project" value="UniProtKB-KW"/>
</dbReference>
<evidence type="ECO:0000313" key="3">
    <source>
        <dbReference type="EMBL" id="SEG08675.1"/>
    </source>
</evidence>
<name>A0A8G2F5N1_9BACT</name>
<dbReference type="Pfam" id="PF00076">
    <property type="entry name" value="RRM_1"/>
    <property type="match status" value="1"/>
</dbReference>
<dbReference type="EMBL" id="FNVS01000014">
    <property type="protein sequence ID" value="SEG08675.1"/>
    <property type="molecule type" value="Genomic_DNA"/>
</dbReference>
<dbReference type="InterPro" id="IPR048289">
    <property type="entry name" value="RRM2_NsCP33-like"/>
</dbReference>
<reference evidence="3 4" key="1">
    <citation type="submission" date="2016-10" db="EMBL/GenBank/DDBJ databases">
        <authorList>
            <person name="Varghese N."/>
            <person name="Submissions S."/>
        </authorList>
    </citation>
    <scope>NUCLEOTIDE SEQUENCE [LARGE SCALE GENOMIC DNA]</scope>
    <source>
        <strain evidence="3 4">DSM 29073</strain>
    </source>
</reference>
<dbReference type="PANTHER" id="PTHR48027">
    <property type="entry name" value="HETEROGENEOUS NUCLEAR RIBONUCLEOPROTEIN 87F-RELATED"/>
    <property type="match status" value="1"/>
</dbReference>
<dbReference type="Gene3D" id="3.30.70.330">
    <property type="match status" value="1"/>
</dbReference>
<evidence type="ECO:0000256" key="1">
    <source>
        <dbReference type="ARBA" id="ARBA00022884"/>
    </source>
</evidence>
<keyword evidence="1" id="KW-0694">RNA-binding</keyword>
<sequence length="81" mass="9330">MNIYIGNLNYRVREDDLKQVMEEYGAVDSVKIIKDRETGKSKGFAFVEMPDDSAAKKAIEELNEAEFEGRQMVVKEARPRM</sequence>
<dbReference type="SMART" id="SM00360">
    <property type="entry name" value="RRM"/>
    <property type="match status" value="1"/>
</dbReference>
<dbReference type="InterPro" id="IPR035979">
    <property type="entry name" value="RBD_domain_sf"/>
</dbReference>
<dbReference type="FunFam" id="3.30.70.330:FF:000381">
    <property type="entry name" value="RNA-binding proteins (RRM domain)"/>
    <property type="match status" value="1"/>
</dbReference>
<proteinExistence type="predicted"/>
<evidence type="ECO:0000313" key="4">
    <source>
        <dbReference type="Proteomes" id="UP000236725"/>
    </source>
</evidence>
<protein>
    <submittedName>
        <fullName evidence="3">RNA recognition motif. (A.k.a. RRM, RBD, or RNP domain)</fullName>
    </submittedName>
</protein>
<dbReference type="RefSeq" id="WP_099463587.1">
    <property type="nucleotide sequence ID" value="NZ_FNVS01000014.1"/>
</dbReference>
<evidence type="ECO:0000259" key="2">
    <source>
        <dbReference type="PROSITE" id="PS50102"/>
    </source>
</evidence>
<dbReference type="InterPro" id="IPR052462">
    <property type="entry name" value="SLIRP/GR-RBP-like"/>
</dbReference>